<protein>
    <submittedName>
        <fullName evidence="1">Uncharacterized protein</fullName>
    </submittedName>
</protein>
<sequence>MNIIFRTLCRYETLSELIKLRNICFFVQISFILSISCEKWDDGMLCFYDLDCKFGYLRVRWKYKLSFLYDTFLN</sequence>
<organism evidence="1 2">
    <name type="scientific">Gossypium tomentosum</name>
    <name type="common">Hawaiian cotton</name>
    <name type="synonym">Gossypium sandvicense</name>
    <dbReference type="NCBI Taxonomy" id="34277"/>
    <lineage>
        <taxon>Eukaryota</taxon>
        <taxon>Viridiplantae</taxon>
        <taxon>Streptophyta</taxon>
        <taxon>Embryophyta</taxon>
        <taxon>Tracheophyta</taxon>
        <taxon>Spermatophyta</taxon>
        <taxon>Magnoliopsida</taxon>
        <taxon>eudicotyledons</taxon>
        <taxon>Gunneridae</taxon>
        <taxon>Pentapetalae</taxon>
        <taxon>rosids</taxon>
        <taxon>malvids</taxon>
        <taxon>Malvales</taxon>
        <taxon>Malvaceae</taxon>
        <taxon>Malvoideae</taxon>
        <taxon>Gossypium</taxon>
    </lineage>
</organism>
<dbReference type="Proteomes" id="UP000322667">
    <property type="component" value="Chromosome D06"/>
</dbReference>
<reference evidence="1 2" key="1">
    <citation type="submission" date="2019-07" db="EMBL/GenBank/DDBJ databases">
        <title>WGS assembly of Gossypium tomentosum.</title>
        <authorList>
            <person name="Chen Z.J."/>
            <person name="Sreedasyam A."/>
            <person name="Ando A."/>
            <person name="Song Q."/>
            <person name="De L."/>
            <person name="Hulse-Kemp A."/>
            <person name="Ding M."/>
            <person name="Ye W."/>
            <person name="Kirkbride R."/>
            <person name="Jenkins J."/>
            <person name="Plott C."/>
            <person name="Lovell J."/>
            <person name="Lin Y.-M."/>
            <person name="Vaughn R."/>
            <person name="Liu B."/>
            <person name="Li W."/>
            <person name="Simpson S."/>
            <person name="Scheffler B."/>
            <person name="Saski C."/>
            <person name="Grover C."/>
            <person name="Hu G."/>
            <person name="Conover J."/>
            <person name="Carlson J."/>
            <person name="Shu S."/>
            <person name="Boston L."/>
            <person name="Williams M."/>
            <person name="Peterson D."/>
            <person name="Mcgee K."/>
            <person name="Jones D."/>
            <person name="Wendel J."/>
            <person name="Stelly D."/>
            <person name="Grimwood J."/>
            <person name="Schmutz J."/>
        </authorList>
    </citation>
    <scope>NUCLEOTIDE SEQUENCE [LARGE SCALE GENOMIC DNA]</scope>
    <source>
        <strain evidence="1">7179.01</strain>
    </source>
</reference>
<proteinExistence type="predicted"/>
<gene>
    <name evidence="1" type="ORF">ES332_D06G147700v1</name>
</gene>
<name>A0A5D2KL65_GOSTO</name>
<keyword evidence="2" id="KW-1185">Reference proteome</keyword>
<evidence type="ECO:0000313" key="2">
    <source>
        <dbReference type="Proteomes" id="UP000322667"/>
    </source>
</evidence>
<evidence type="ECO:0000313" key="1">
    <source>
        <dbReference type="EMBL" id="TYH66813.1"/>
    </source>
</evidence>
<dbReference type="AlphaFoldDB" id="A0A5D2KL65"/>
<accession>A0A5D2KL65</accession>
<dbReference type="EMBL" id="CM017628">
    <property type="protein sequence ID" value="TYH66813.1"/>
    <property type="molecule type" value="Genomic_DNA"/>
</dbReference>